<dbReference type="Gene3D" id="6.10.250.1450">
    <property type="match status" value="1"/>
</dbReference>
<evidence type="ECO:0000259" key="6">
    <source>
        <dbReference type="SMART" id="SM00928"/>
    </source>
</evidence>
<dbReference type="NCBIfam" id="NF010120">
    <property type="entry name" value="PRK13596.1"/>
    <property type="match status" value="1"/>
</dbReference>
<dbReference type="Pfam" id="PF01512">
    <property type="entry name" value="Complex1_51K"/>
    <property type="match status" value="1"/>
</dbReference>
<sequence>MKSFVSKLCGKIMPLSLKEYREHGGFLGLEKALFYMSPQEVIDEIKESRLRGRGGASFPTGVKWQLVAAEGDEEKYVVCNADEGEPGTFKDKALLEGCPFQVIEGLMISAYAVGAYKGYIYIRGEYPNSIDLFKKAINILKKEGYLGENILGQNFSFDIEVRSGAGAYVCGEETALIESIEGNSGSSRFKPPYPPNCGLWGKPTLVNNVETLANIPLIISQGAEEFLKLGTKGSKGTKLISVSGNVVNKGVFEVEFGISLREIIYDICGGLEGNKKLKFIQVGGSSGACLPELLLDLELDFDEFKKHNIGIGSGAILVVDDSCCILDFMRVTTEFFKHESCGKCTTCREGNRHIIKAIDRMIYGSGTERDMQIIKDIATIMRDSSLCGLGQAAPIPVLSLLKHFKDEFQEHINGYCSTGVCNFKGEGKSHG</sequence>
<dbReference type="PANTHER" id="PTHR43578">
    <property type="entry name" value="NADH-QUINONE OXIDOREDUCTASE SUBUNIT F"/>
    <property type="match status" value="1"/>
</dbReference>
<dbReference type="SMART" id="SM00928">
    <property type="entry name" value="NADH_4Fe-4S"/>
    <property type="match status" value="1"/>
</dbReference>
<dbReference type="Gene3D" id="3.40.50.11540">
    <property type="entry name" value="NADH-ubiquinone oxidoreductase 51kDa subunit"/>
    <property type="match status" value="1"/>
</dbReference>
<accession>A0A6I0F1P3</accession>
<dbReference type="GO" id="GO:0008137">
    <property type="term" value="F:NADH dehydrogenase (ubiquinone) activity"/>
    <property type="evidence" value="ECO:0007669"/>
    <property type="project" value="InterPro"/>
</dbReference>
<dbReference type="PANTHER" id="PTHR43578:SF3">
    <property type="entry name" value="NADH-QUINONE OXIDOREDUCTASE SUBUNIT F"/>
    <property type="match status" value="1"/>
</dbReference>
<reference evidence="7 8" key="1">
    <citation type="submission" date="2019-10" db="EMBL/GenBank/DDBJ databases">
        <title>Alkaliphilus serpentinus sp. nov. and Alkaliphilus pronyensis sp. nov., two novel anaerobic alkaliphilic species isolated from the serpentinized-hosted hydrothermal field of the Prony Bay (New Caledonia).</title>
        <authorList>
            <person name="Postec A."/>
        </authorList>
    </citation>
    <scope>NUCLEOTIDE SEQUENCE [LARGE SCALE GENOMIC DNA]</scope>
    <source>
        <strain evidence="7 8">LacV</strain>
    </source>
</reference>
<proteinExistence type="inferred from homology"/>
<dbReference type="InterPro" id="IPR019575">
    <property type="entry name" value="Nuop51_4Fe4S-bd"/>
</dbReference>
<dbReference type="InterPro" id="IPR037225">
    <property type="entry name" value="Nuo51_FMN-bd_sf"/>
</dbReference>
<protein>
    <submittedName>
        <fullName evidence="7">NADH-quinone oxidoreductase subunit NuoF</fullName>
    </submittedName>
</protein>
<keyword evidence="4" id="KW-0408">Iron</keyword>
<keyword evidence="3" id="KW-0479">Metal-binding</keyword>
<dbReference type="GO" id="GO:0010181">
    <property type="term" value="F:FMN binding"/>
    <property type="evidence" value="ECO:0007669"/>
    <property type="project" value="InterPro"/>
</dbReference>
<organism evidence="7 8">
    <name type="scientific">Alkaliphilus pronyensis</name>
    <dbReference type="NCBI Taxonomy" id="1482732"/>
    <lineage>
        <taxon>Bacteria</taxon>
        <taxon>Bacillati</taxon>
        <taxon>Bacillota</taxon>
        <taxon>Clostridia</taxon>
        <taxon>Peptostreptococcales</taxon>
        <taxon>Natronincolaceae</taxon>
        <taxon>Alkaliphilus</taxon>
    </lineage>
</organism>
<dbReference type="AlphaFoldDB" id="A0A6I0F1P3"/>
<evidence type="ECO:0000256" key="2">
    <source>
        <dbReference type="ARBA" id="ARBA00022485"/>
    </source>
</evidence>
<dbReference type="Pfam" id="PF10589">
    <property type="entry name" value="NADH_4Fe-4S"/>
    <property type="match status" value="1"/>
</dbReference>
<dbReference type="SUPFAM" id="SSF142984">
    <property type="entry name" value="Nqo1 middle domain-like"/>
    <property type="match status" value="1"/>
</dbReference>
<comment type="similarity">
    <text evidence="1">Belongs to the complex I 51 kDa subunit family.</text>
</comment>
<dbReference type="InterPro" id="IPR011538">
    <property type="entry name" value="Nuo51_FMN-bd"/>
</dbReference>
<dbReference type="InterPro" id="IPR037207">
    <property type="entry name" value="Nuop51_4Fe4S-bd_sf"/>
</dbReference>
<dbReference type="Gene3D" id="1.20.1440.230">
    <property type="entry name" value="NADH-ubiquinone oxidoreductase 51kDa subunit, iron-sulphur binding domain"/>
    <property type="match status" value="1"/>
</dbReference>
<evidence type="ECO:0000313" key="8">
    <source>
        <dbReference type="Proteomes" id="UP000432715"/>
    </source>
</evidence>
<dbReference type="FunFam" id="1.20.1440.230:FF:000001">
    <property type="entry name" value="Mitochondrial NADH dehydrogenase flavoprotein 1"/>
    <property type="match status" value="1"/>
</dbReference>
<dbReference type="GO" id="GO:0051539">
    <property type="term" value="F:4 iron, 4 sulfur cluster binding"/>
    <property type="evidence" value="ECO:0007669"/>
    <property type="project" value="UniProtKB-KW"/>
</dbReference>
<gene>
    <name evidence="7" type="primary">nuoF</name>
    <name evidence="7" type="ORF">F8154_07800</name>
</gene>
<evidence type="ECO:0000256" key="4">
    <source>
        <dbReference type="ARBA" id="ARBA00023004"/>
    </source>
</evidence>
<keyword evidence="8" id="KW-1185">Reference proteome</keyword>
<dbReference type="EMBL" id="WBZC01000024">
    <property type="protein sequence ID" value="KAB3534882.1"/>
    <property type="molecule type" value="Genomic_DNA"/>
</dbReference>
<dbReference type="Gene3D" id="3.10.20.600">
    <property type="match status" value="1"/>
</dbReference>
<dbReference type="InterPro" id="IPR001949">
    <property type="entry name" value="NADH-UbQ_OxRdtase_51kDa_CS"/>
</dbReference>
<evidence type="ECO:0000256" key="3">
    <source>
        <dbReference type="ARBA" id="ARBA00022723"/>
    </source>
</evidence>
<evidence type="ECO:0000256" key="1">
    <source>
        <dbReference type="ARBA" id="ARBA00007523"/>
    </source>
</evidence>
<dbReference type="FunFam" id="3.40.50.11540:FF:000001">
    <property type="entry name" value="NADH dehydrogenase [ubiquinone] flavoprotein 1, mitochondrial"/>
    <property type="match status" value="1"/>
</dbReference>
<dbReference type="Proteomes" id="UP000432715">
    <property type="component" value="Unassembled WGS sequence"/>
</dbReference>
<dbReference type="OrthoDB" id="9761899at2"/>
<comment type="caution">
    <text evidence="7">The sequence shown here is derived from an EMBL/GenBank/DDBJ whole genome shotgun (WGS) entry which is preliminary data.</text>
</comment>
<evidence type="ECO:0000256" key="5">
    <source>
        <dbReference type="ARBA" id="ARBA00023014"/>
    </source>
</evidence>
<dbReference type="SUPFAM" id="SSF140490">
    <property type="entry name" value="Nqo1C-terminal domain-like"/>
    <property type="match status" value="1"/>
</dbReference>
<keyword evidence="5" id="KW-0411">Iron-sulfur</keyword>
<name>A0A6I0F1P3_9FIRM</name>
<dbReference type="GO" id="GO:0046872">
    <property type="term" value="F:metal ion binding"/>
    <property type="evidence" value="ECO:0007669"/>
    <property type="project" value="UniProtKB-KW"/>
</dbReference>
<keyword evidence="2" id="KW-0004">4Fe-4S</keyword>
<feature type="domain" description="NADH-ubiquinone oxidoreductase 51kDa subunit iron-sulphur binding" evidence="6">
    <location>
        <begin position="326"/>
        <end position="371"/>
    </location>
</feature>
<evidence type="ECO:0000313" key="7">
    <source>
        <dbReference type="EMBL" id="KAB3534882.1"/>
    </source>
</evidence>
<dbReference type="RefSeq" id="WP_151861052.1">
    <property type="nucleotide sequence ID" value="NZ_WBZC01000024.1"/>
</dbReference>
<dbReference type="SUPFAM" id="SSF142019">
    <property type="entry name" value="Nqo1 FMN-binding domain-like"/>
    <property type="match status" value="1"/>
</dbReference>
<dbReference type="PROSITE" id="PS00644">
    <property type="entry name" value="COMPLEX1_51K_1"/>
    <property type="match status" value="1"/>
</dbReference>